<proteinExistence type="predicted"/>
<feature type="chain" id="PRO_5046812364" evidence="2">
    <location>
        <begin position="25"/>
        <end position="87"/>
    </location>
</feature>
<gene>
    <name evidence="3" type="ORF">EKPJFOCH_2387</name>
</gene>
<dbReference type="Proteomes" id="UP001055101">
    <property type="component" value="Unassembled WGS sequence"/>
</dbReference>
<comment type="caution">
    <text evidence="3">The sequence shown here is derived from an EMBL/GenBank/DDBJ whole genome shotgun (WGS) entry which is preliminary data.</text>
</comment>
<dbReference type="RefSeq" id="WP_147819152.1">
    <property type="nucleotide sequence ID" value="NZ_BPRA01000010.1"/>
</dbReference>
<sequence length="87" mass="8477">MNIRLASVATALALTLAVPASALAQGYAASGNVPVTAVETGPGWQPRSAGAVAQLRGGVDSSAKGGNAAQPERTVPQYGNTAGGPAY</sequence>
<feature type="region of interest" description="Disordered" evidence="1">
    <location>
        <begin position="57"/>
        <end position="87"/>
    </location>
</feature>
<reference evidence="3" key="1">
    <citation type="journal article" date="2021" name="Front. Microbiol.">
        <title>Comprehensive Comparative Genomics and Phenotyping of Methylobacterium Species.</title>
        <authorList>
            <person name="Alessa O."/>
            <person name="Ogura Y."/>
            <person name="Fujitani Y."/>
            <person name="Takami H."/>
            <person name="Hayashi T."/>
            <person name="Sahin N."/>
            <person name="Tani A."/>
        </authorList>
    </citation>
    <scope>NUCLEOTIDE SEQUENCE</scope>
    <source>
        <strain evidence="3">DSM 23674</strain>
    </source>
</reference>
<feature type="signal peptide" evidence="2">
    <location>
        <begin position="1"/>
        <end position="24"/>
    </location>
</feature>
<dbReference type="EMBL" id="BPRA01000010">
    <property type="protein sequence ID" value="GJE55890.1"/>
    <property type="molecule type" value="Genomic_DNA"/>
</dbReference>
<organism evidence="3 4">
    <name type="scientific">Methylobacterium thuringiense</name>
    <dbReference type="NCBI Taxonomy" id="1003091"/>
    <lineage>
        <taxon>Bacteria</taxon>
        <taxon>Pseudomonadati</taxon>
        <taxon>Pseudomonadota</taxon>
        <taxon>Alphaproteobacteria</taxon>
        <taxon>Hyphomicrobiales</taxon>
        <taxon>Methylobacteriaceae</taxon>
        <taxon>Methylobacterium</taxon>
    </lineage>
</organism>
<evidence type="ECO:0000256" key="1">
    <source>
        <dbReference type="SAM" id="MobiDB-lite"/>
    </source>
</evidence>
<name>A0ABQ4TPB5_9HYPH</name>
<reference evidence="3" key="2">
    <citation type="submission" date="2021-08" db="EMBL/GenBank/DDBJ databases">
        <authorList>
            <person name="Tani A."/>
            <person name="Ola A."/>
            <person name="Ogura Y."/>
            <person name="Katsura K."/>
            <person name="Hayashi T."/>
        </authorList>
    </citation>
    <scope>NUCLEOTIDE SEQUENCE</scope>
    <source>
        <strain evidence="3">DSM 23674</strain>
    </source>
</reference>
<keyword evidence="2" id="KW-0732">Signal</keyword>
<accession>A0ABQ4TPB5</accession>
<evidence type="ECO:0000256" key="2">
    <source>
        <dbReference type="SAM" id="SignalP"/>
    </source>
</evidence>
<protein>
    <submittedName>
        <fullName evidence="3">Uncharacterized protein</fullName>
    </submittedName>
</protein>
<evidence type="ECO:0000313" key="4">
    <source>
        <dbReference type="Proteomes" id="UP001055101"/>
    </source>
</evidence>
<keyword evidence="4" id="KW-1185">Reference proteome</keyword>
<evidence type="ECO:0000313" key="3">
    <source>
        <dbReference type="EMBL" id="GJE55890.1"/>
    </source>
</evidence>